<keyword evidence="5" id="KW-0238">DNA-binding</keyword>
<dbReference type="EMBL" id="PKPP01005608">
    <property type="protein sequence ID" value="PWA59498.1"/>
    <property type="molecule type" value="Genomic_DNA"/>
</dbReference>
<dbReference type="Proteomes" id="UP000245207">
    <property type="component" value="Unassembled WGS sequence"/>
</dbReference>
<evidence type="ECO:0000313" key="6">
    <source>
        <dbReference type="Proteomes" id="UP000245207"/>
    </source>
</evidence>
<dbReference type="GO" id="GO:0006351">
    <property type="term" value="P:DNA-templated transcription"/>
    <property type="evidence" value="ECO:0007669"/>
    <property type="project" value="InterPro"/>
</dbReference>
<dbReference type="InterPro" id="IPR036638">
    <property type="entry name" value="HLH_DNA-bd_sf"/>
</dbReference>
<keyword evidence="2" id="KW-0805">Transcription regulation</keyword>
<comment type="caution">
    <text evidence="5">The sequence shown here is derived from an EMBL/GenBank/DDBJ whole genome shotgun (WGS) entry which is preliminary data.</text>
</comment>
<evidence type="ECO:0000256" key="3">
    <source>
        <dbReference type="ARBA" id="ARBA00023163"/>
    </source>
</evidence>
<dbReference type="OrthoDB" id="690068at2759"/>
<protein>
    <submittedName>
        <fullName evidence="5">Basic helix-loop-helix (BHLH) DNA-binding superfamily protein</fullName>
    </submittedName>
</protein>
<name>A0A2U1ME26_ARTAN</name>
<reference evidence="5 6" key="1">
    <citation type="journal article" date="2018" name="Mol. Plant">
        <title>The genome of Artemisia annua provides insight into the evolution of Asteraceae family and artemisinin biosynthesis.</title>
        <authorList>
            <person name="Shen Q."/>
            <person name="Zhang L."/>
            <person name="Liao Z."/>
            <person name="Wang S."/>
            <person name="Yan T."/>
            <person name="Shi P."/>
            <person name="Liu M."/>
            <person name="Fu X."/>
            <person name="Pan Q."/>
            <person name="Wang Y."/>
            <person name="Lv Z."/>
            <person name="Lu X."/>
            <person name="Zhang F."/>
            <person name="Jiang W."/>
            <person name="Ma Y."/>
            <person name="Chen M."/>
            <person name="Hao X."/>
            <person name="Li L."/>
            <person name="Tang Y."/>
            <person name="Lv G."/>
            <person name="Zhou Y."/>
            <person name="Sun X."/>
            <person name="Brodelius P.E."/>
            <person name="Rose J.K.C."/>
            <person name="Tang K."/>
        </authorList>
    </citation>
    <scope>NUCLEOTIDE SEQUENCE [LARGE SCALE GENOMIC DNA]</scope>
    <source>
        <strain evidence="6">cv. Huhao1</strain>
        <tissue evidence="5">Leaf</tissue>
    </source>
</reference>
<keyword evidence="4" id="KW-0539">Nucleus</keyword>
<dbReference type="GO" id="GO:0005634">
    <property type="term" value="C:nucleus"/>
    <property type="evidence" value="ECO:0007669"/>
    <property type="project" value="UniProtKB-SubCell"/>
</dbReference>
<dbReference type="Gene3D" id="4.10.280.10">
    <property type="entry name" value="Helix-loop-helix DNA-binding domain"/>
    <property type="match status" value="1"/>
</dbReference>
<accession>A0A2U1ME26</accession>
<organism evidence="5 6">
    <name type="scientific">Artemisia annua</name>
    <name type="common">Sweet wormwood</name>
    <dbReference type="NCBI Taxonomy" id="35608"/>
    <lineage>
        <taxon>Eukaryota</taxon>
        <taxon>Viridiplantae</taxon>
        <taxon>Streptophyta</taxon>
        <taxon>Embryophyta</taxon>
        <taxon>Tracheophyta</taxon>
        <taxon>Spermatophyta</taxon>
        <taxon>Magnoliopsida</taxon>
        <taxon>eudicotyledons</taxon>
        <taxon>Gunneridae</taxon>
        <taxon>Pentapetalae</taxon>
        <taxon>asterids</taxon>
        <taxon>campanulids</taxon>
        <taxon>Asterales</taxon>
        <taxon>Asteraceae</taxon>
        <taxon>Asteroideae</taxon>
        <taxon>Anthemideae</taxon>
        <taxon>Artemisiinae</taxon>
        <taxon>Artemisia</taxon>
    </lineage>
</organism>
<dbReference type="GO" id="GO:0046983">
    <property type="term" value="F:protein dimerization activity"/>
    <property type="evidence" value="ECO:0007669"/>
    <property type="project" value="InterPro"/>
</dbReference>
<evidence type="ECO:0000313" key="5">
    <source>
        <dbReference type="EMBL" id="PWA59498.1"/>
    </source>
</evidence>
<keyword evidence="3" id="KW-0804">Transcription</keyword>
<gene>
    <name evidence="5" type="ORF">CTI12_AA353070</name>
</gene>
<dbReference type="AlphaFoldDB" id="A0A2U1ME26"/>
<comment type="subcellular location">
    <subcellularLocation>
        <location evidence="1">Nucleus</location>
    </subcellularLocation>
</comment>
<dbReference type="InterPro" id="IPR044295">
    <property type="entry name" value="BIM1/2/3"/>
</dbReference>
<evidence type="ECO:0000256" key="2">
    <source>
        <dbReference type="ARBA" id="ARBA00023015"/>
    </source>
</evidence>
<sequence>MSFIAFVTGSGIEGNVWWLKVNKRRRGFSMLRELIPHGGQKRDKASFLLEVYHERHVYFVHPKLTYRHIAKPKVLVCQIIEYIQFLQKKVHKFEDSCRGWNNEQPAMTAWVITCHK</sequence>
<dbReference type="GO" id="GO:0003700">
    <property type="term" value="F:DNA-binding transcription factor activity"/>
    <property type="evidence" value="ECO:0007669"/>
    <property type="project" value="InterPro"/>
</dbReference>
<dbReference type="PANTHER" id="PTHR46412:SF3">
    <property type="entry name" value="TRANSCRIPTION FACTOR BIM1"/>
    <property type="match status" value="1"/>
</dbReference>
<dbReference type="STRING" id="35608.A0A2U1ME26"/>
<proteinExistence type="predicted"/>
<evidence type="ECO:0000256" key="1">
    <source>
        <dbReference type="ARBA" id="ARBA00004123"/>
    </source>
</evidence>
<evidence type="ECO:0000256" key="4">
    <source>
        <dbReference type="ARBA" id="ARBA00023242"/>
    </source>
</evidence>
<keyword evidence="6" id="KW-1185">Reference proteome</keyword>
<dbReference type="GO" id="GO:0003677">
    <property type="term" value="F:DNA binding"/>
    <property type="evidence" value="ECO:0007669"/>
    <property type="project" value="UniProtKB-KW"/>
</dbReference>
<dbReference type="PANTHER" id="PTHR46412">
    <property type="entry name" value="BES1-INTERACTING MYC-LIKE PROTEIN"/>
    <property type="match status" value="1"/>
</dbReference>